<dbReference type="EMBL" id="CAEZTS010000245">
    <property type="protein sequence ID" value="CAB4596610.1"/>
    <property type="molecule type" value="Genomic_DNA"/>
</dbReference>
<sequence length="152" mass="15831">MIPTTAVLTEAGSRAAGSGGDEALAVVDMSGASVTLSLSSPWKPASASVPAGTVHVGVPLDDNWALSVDGRAVDLGASFGSVMSATVDRPGVATLTHDRPLSRLFWVLVQIASWSALLLGRCQPRFLRRRVAARNGNVAVDTSPVIDLEVRR</sequence>
<proteinExistence type="predicted"/>
<reference evidence="1" key="1">
    <citation type="submission" date="2020-05" db="EMBL/GenBank/DDBJ databases">
        <authorList>
            <person name="Chiriac C."/>
            <person name="Salcher M."/>
            <person name="Ghai R."/>
            <person name="Kavagutti S V."/>
        </authorList>
    </citation>
    <scope>NUCLEOTIDE SEQUENCE</scope>
</reference>
<protein>
    <submittedName>
        <fullName evidence="1">Unannotated protein</fullName>
    </submittedName>
</protein>
<accession>A0A6J6G7X4</accession>
<dbReference type="AlphaFoldDB" id="A0A6J6G7X4"/>
<gene>
    <name evidence="1" type="ORF">UFOPK1722_01941</name>
</gene>
<organism evidence="1">
    <name type="scientific">freshwater metagenome</name>
    <dbReference type="NCBI Taxonomy" id="449393"/>
    <lineage>
        <taxon>unclassified sequences</taxon>
        <taxon>metagenomes</taxon>
        <taxon>ecological metagenomes</taxon>
    </lineage>
</organism>
<evidence type="ECO:0000313" key="1">
    <source>
        <dbReference type="EMBL" id="CAB4596610.1"/>
    </source>
</evidence>
<name>A0A6J6G7X4_9ZZZZ</name>